<evidence type="ECO:0000256" key="15">
    <source>
        <dbReference type="PIRSR" id="PIRSR004682-1"/>
    </source>
</evidence>
<dbReference type="InterPro" id="IPR036412">
    <property type="entry name" value="HAD-like_sf"/>
</dbReference>
<feature type="binding site" evidence="17">
    <location>
        <position position="102"/>
    </location>
    <ligand>
        <name>Zn(2+)</name>
        <dbReference type="ChEBI" id="CHEBI:29105"/>
    </ligand>
</feature>
<feature type="site" description="Stabilizes the phosphoryl group" evidence="16">
    <location>
        <position position="106"/>
    </location>
</feature>
<feature type="active site" description="Nucleophile" evidence="15">
    <location>
        <position position="12"/>
    </location>
</feature>
<evidence type="ECO:0000256" key="5">
    <source>
        <dbReference type="ARBA" id="ARBA00004708"/>
    </source>
</evidence>
<evidence type="ECO:0000256" key="8">
    <source>
        <dbReference type="ARBA" id="ARBA00022723"/>
    </source>
</evidence>
<evidence type="ECO:0000313" key="18">
    <source>
        <dbReference type="EMBL" id="PDH34476.1"/>
    </source>
</evidence>
<dbReference type="Gene3D" id="3.40.50.1000">
    <property type="entry name" value="HAD superfamily/HAD-like"/>
    <property type="match status" value="1"/>
</dbReference>
<dbReference type="InterPro" id="IPR004446">
    <property type="entry name" value="Heptose_bisP_phosphatase"/>
</dbReference>
<evidence type="ECO:0000313" key="19">
    <source>
        <dbReference type="Proteomes" id="UP000219329"/>
    </source>
</evidence>
<evidence type="ECO:0000256" key="7">
    <source>
        <dbReference type="ARBA" id="ARBA00022490"/>
    </source>
</evidence>
<comment type="cofactor">
    <cofactor evidence="3 17">
        <name>Zn(2+)</name>
        <dbReference type="ChEBI" id="CHEBI:29105"/>
    </cofactor>
</comment>
<dbReference type="PANTHER" id="PTHR42891">
    <property type="entry name" value="D-GLYCERO-BETA-D-MANNO-HEPTOSE-1,7-BISPHOSPHATE 7-PHOSPHATASE"/>
    <property type="match status" value="1"/>
</dbReference>
<feature type="binding site" evidence="17">
    <location>
        <position position="104"/>
    </location>
    <ligand>
        <name>Zn(2+)</name>
        <dbReference type="ChEBI" id="CHEBI:29105"/>
    </ligand>
</feature>
<feature type="binding site" evidence="17">
    <location>
        <position position="131"/>
    </location>
    <ligand>
        <name>Mg(2+)</name>
        <dbReference type="ChEBI" id="CHEBI:18420"/>
    </ligand>
</feature>
<keyword evidence="8 17" id="KW-0479">Metal-binding</keyword>
<organism evidence="18 19">
    <name type="scientific">OM182 bacterium MED-G28</name>
    <dbReference type="NCBI Taxonomy" id="1986256"/>
    <lineage>
        <taxon>Bacteria</taxon>
        <taxon>Pseudomonadati</taxon>
        <taxon>Pseudomonadota</taxon>
        <taxon>Gammaproteobacteria</taxon>
        <taxon>OMG group</taxon>
        <taxon>OM182 clade</taxon>
    </lineage>
</organism>
<evidence type="ECO:0000256" key="11">
    <source>
        <dbReference type="ARBA" id="ARBA00022842"/>
    </source>
</evidence>
<name>A0A2A5WEB5_9GAMM</name>
<dbReference type="GO" id="GO:0005975">
    <property type="term" value="P:carbohydrate metabolic process"/>
    <property type="evidence" value="ECO:0007669"/>
    <property type="project" value="InterPro"/>
</dbReference>
<comment type="caution">
    <text evidence="18">The sequence shown here is derived from an EMBL/GenBank/DDBJ whole genome shotgun (WGS) entry which is preliminary data.</text>
</comment>
<keyword evidence="12 14" id="KW-0119">Carbohydrate metabolism</keyword>
<evidence type="ECO:0000256" key="6">
    <source>
        <dbReference type="ARBA" id="ARBA00011245"/>
    </source>
</evidence>
<evidence type="ECO:0000256" key="3">
    <source>
        <dbReference type="ARBA" id="ARBA00001947"/>
    </source>
</evidence>
<feature type="site" description="Contributes to substrate recognition" evidence="16">
    <location>
        <position position="105"/>
    </location>
</feature>
<evidence type="ECO:0000256" key="12">
    <source>
        <dbReference type="ARBA" id="ARBA00023277"/>
    </source>
</evidence>
<dbReference type="GO" id="GO:0034200">
    <property type="term" value="F:D-glycero-beta-D-manno-heptose 1,7-bisphosphate 7-phosphatase activity"/>
    <property type="evidence" value="ECO:0007669"/>
    <property type="project" value="UniProtKB-EC"/>
</dbReference>
<feature type="binding site" evidence="17">
    <location>
        <position position="94"/>
    </location>
    <ligand>
        <name>Zn(2+)</name>
        <dbReference type="ChEBI" id="CHEBI:29105"/>
    </ligand>
</feature>
<evidence type="ECO:0000256" key="13">
    <source>
        <dbReference type="ARBA" id="ARBA00061616"/>
    </source>
</evidence>
<dbReference type="InterPro" id="IPR006549">
    <property type="entry name" value="HAD-SF_hydro_IIIA"/>
</dbReference>
<comment type="catalytic activity">
    <reaction evidence="1">
        <text>D-glycero-beta-D-manno-heptose 1,7-bisphosphate + H2O = D-glycero-beta-D-manno-heptose 1-phosphate + phosphate</text>
        <dbReference type="Rhea" id="RHEA:28518"/>
        <dbReference type="ChEBI" id="CHEBI:15377"/>
        <dbReference type="ChEBI" id="CHEBI:43474"/>
        <dbReference type="ChEBI" id="CHEBI:60208"/>
        <dbReference type="ChEBI" id="CHEBI:61593"/>
        <dbReference type="EC" id="3.1.3.82"/>
    </reaction>
</comment>
<evidence type="ECO:0000256" key="1">
    <source>
        <dbReference type="ARBA" id="ARBA00001226"/>
    </source>
</evidence>
<feature type="binding site" evidence="17">
    <location>
        <position position="12"/>
    </location>
    <ligand>
        <name>Mg(2+)</name>
        <dbReference type="ChEBI" id="CHEBI:18420"/>
    </ligand>
</feature>
<reference evidence="18 19" key="1">
    <citation type="submission" date="2017-08" db="EMBL/GenBank/DDBJ databases">
        <title>Fine stratification of microbial communities through a metagenomic profile of the photic zone.</title>
        <authorList>
            <person name="Haro-Moreno J.M."/>
            <person name="Lopez-Perez M."/>
            <person name="De La Torre J."/>
            <person name="Picazo A."/>
            <person name="Camacho A."/>
            <person name="Rodriguez-Valera F."/>
        </authorList>
    </citation>
    <scope>NUCLEOTIDE SEQUENCE [LARGE SCALE GENOMIC DNA]</scope>
    <source>
        <strain evidence="18">MED-G28</strain>
    </source>
</reference>
<keyword evidence="7 14" id="KW-0963">Cytoplasm</keyword>
<dbReference type="GO" id="GO:0005737">
    <property type="term" value="C:cytoplasm"/>
    <property type="evidence" value="ECO:0007669"/>
    <property type="project" value="UniProtKB-SubCell"/>
</dbReference>
<dbReference type="AlphaFoldDB" id="A0A2A5WEB5"/>
<dbReference type="FunFam" id="3.40.50.1000:FF:000168">
    <property type="entry name" value="D,D-heptose 1,7-bisphosphate phosphatase"/>
    <property type="match status" value="1"/>
</dbReference>
<dbReference type="PIRSF" id="PIRSF004682">
    <property type="entry name" value="GmhB"/>
    <property type="match status" value="1"/>
</dbReference>
<evidence type="ECO:0000256" key="16">
    <source>
        <dbReference type="PIRSR" id="PIRSR004682-3"/>
    </source>
</evidence>
<evidence type="ECO:0000256" key="9">
    <source>
        <dbReference type="ARBA" id="ARBA00022801"/>
    </source>
</evidence>
<keyword evidence="9 14" id="KW-0378">Hydrolase</keyword>
<feature type="binding site" evidence="17">
    <location>
        <position position="96"/>
    </location>
    <ligand>
        <name>Zn(2+)</name>
        <dbReference type="ChEBI" id="CHEBI:29105"/>
    </ligand>
</feature>
<dbReference type="Proteomes" id="UP000219329">
    <property type="component" value="Unassembled WGS sequence"/>
</dbReference>
<dbReference type="CDD" id="cd07503">
    <property type="entry name" value="HAD_HisB-N"/>
    <property type="match status" value="1"/>
</dbReference>
<evidence type="ECO:0000256" key="10">
    <source>
        <dbReference type="ARBA" id="ARBA00022833"/>
    </source>
</evidence>
<comment type="cofactor">
    <cofactor evidence="2 17">
        <name>Mg(2+)</name>
        <dbReference type="ChEBI" id="CHEBI:18420"/>
    </cofactor>
</comment>
<dbReference type="NCBIfam" id="TIGR01662">
    <property type="entry name" value="HAD-SF-IIIA"/>
    <property type="match status" value="1"/>
</dbReference>
<dbReference type="NCBIfam" id="NF006506">
    <property type="entry name" value="PRK08942.1"/>
    <property type="match status" value="1"/>
</dbReference>
<comment type="subunit">
    <text evidence="6">Monomer.</text>
</comment>
<feature type="active site" description="Proton donor" evidence="15">
    <location>
        <position position="14"/>
    </location>
</feature>
<feature type="binding site" evidence="17">
    <location>
        <position position="14"/>
    </location>
    <ligand>
        <name>Mg(2+)</name>
        <dbReference type="ChEBI" id="CHEBI:18420"/>
    </ligand>
</feature>
<dbReference type="Pfam" id="PF13242">
    <property type="entry name" value="Hydrolase_like"/>
    <property type="match status" value="1"/>
</dbReference>
<gene>
    <name evidence="18" type="ORF">CNF02_03715</name>
</gene>
<dbReference type="InterPro" id="IPR023214">
    <property type="entry name" value="HAD_sf"/>
</dbReference>
<evidence type="ECO:0000256" key="2">
    <source>
        <dbReference type="ARBA" id="ARBA00001946"/>
    </source>
</evidence>
<accession>A0A2A5WEB5</accession>
<evidence type="ECO:0000256" key="17">
    <source>
        <dbReference type="PIRSR" id="PIRSR004682-4"/>
    </source>
</evidence>
<dbReference type="NCBIfam" id="TIGR01656">
    <property type="entry name" value="Histidinol-ppas"/>
    <property type="match status" value="1"/>
</dbReference>
<dbReference type="EC" id="3.1.3.-" evidence="14"/>
<keyword evidence="10 17" id="KW-0862">Zinc</keyword>
<keyword evidence="11 17" id="KW-0460">Magnesium</keyword>
<comment type="similarity">
    <text evidence="13 14">Belongs to the gmhB family.</text>
</comment>
<dbReference type="EMBL" id="NTJZ01000003">
    <property type="protein sequence ID" value="PDH34476.1"/>
    <property type="molecule type" value="Genomic_DNA"/>
</dbReference>
<protein>
    <recommendedName>
        <fullName evidence="14">D,D-heptose 1,7-bisphosphate phosphatase</fullName>
        <ecNumber evidence="14">3.1.3.-</ecNumber>
    </recommendedName>
</protein>
<dbReference type="PANTHER" id="PTHR42891:SF1">
    <property type="entry name" value="D-GLYCERO-BETA-D-MANNO-HEPTOSE-1,7-BISPHOSPHATE 7-PHOSPHATASE"/>
    <property type="match status" value="1"/>
</dbReference>
<comment type="pathway">
    <text evidence="5">Nucleotide-sugar biosynthesis; ADP-L-glycero-beta-D-manno-heptose biosynthesis; ADP-L-glycero-beta-D-manno-heptose from D-glycero-beta-D-manno-heptose 7-phosphate: step 2/4.</text>
</comment>
<evidence type="ECO:0000256" key="14">
    <source>
        <dbReference type="PIRNR" id="PIRNR004682"/>
    </source>
</evidence>
<sequence length="187" mass="20424">MALAPLKTIVLDRDGVINQDSVKYVKSYEEWIPIAGSIEAIVSLHLAGYRVLIATNQSGLARRLFDEYSLAKIHQKLCTIVEEAGGFVSGIFYCPHSPDDNCDCRKPRTGLLAQAEKEFGCSLTGSYFIGDSLRDLLAGKAFGMRPVLVRTGNGLATIRELKGTDLEDVPIFDDLSSATQNILSIIE</sequence>
<evidence type="ECO:0000256" key="4">
    <source>
        <dbReference type="ARBA" id="ARBA00004496"/>
    </source>
</evidence>
<comment type="subcellular location">
    <subcellularLocation>
        <location evidence="4 14">Cytoplasm</location>
    </subcellularLocation>
</comment>
<proteinExistence type="inferred from homology"/>
<dbReference type="InterPro" id="IPR006543">
    <property type="entry name" value="Histidinol-phos"/>
</dbReference>
<dbReference type="SUPFAM" id="SSF56784">
    <property type="entry name" value="HAD-like"/>
    <property type="match status" value="1"/>
</dbReference>
<dbReference type="GO" id="GO:0046872">
    <property type="term" value="F:metal ion binding"/>
    <property type="evidence" value="ECO:0007669"/>
    <property type="project" value="UniProtKB-KW"/>
</dbReference>
<feature type="site" description="Stabilizes the phosphoryl group" evidence="16">
    <location>
        <position position="55"/>
    </location>
</feature>